<feature type="compositionally biased region" description="Polar residues" evidence="1">
    <location>
        <begin position="75"/>
        <end position="86"/>
    </location>
</feature>
<keyword evidence="3" id="KW-1185">Reference proteome</keyword>
<feature type="region of interest" description="Disordered" evidence="1">
    <location>
        <begin position="70"/>
        <end position="106"/>
    </location>
</feature>
<dbReference type="AlphaFoldDB" id="A0AAV7QGH8"/>
<evidence type="ECO:0000313" key="3">
    <source>
        <dbReference type="Proteomes" id="UP001066276"/>
    </source>
</evidence>
<proteinExistence type="predicted"/>
<evidence type="ECO:0000313" key="2">
    <source>
        <dbReference type="EMBL" id="KAJ1139647.1"/>
    </source>
</evidence>
<dbReference type="EMBL" id="JANPWB010000010">
    <property type="protein sequence ID" value="KAJ1139647.1"/>
    <property type="molecule type" value="Genomic_DNA"/>
</dbReference>
<accession>A0AAV7QGH8</accession>
<name>A0AAV7QGH8_PLEWA</name>
<comment type="caution">
    <text evidence="2">The sequence shown here is derived from an EMBL/GenBank/DDBJ whole genome shotgun (WGS) entry which is preliminary data.</text>
</comment>
<sequence>MIPCSWNQISITLDTEAHVRFILRCKQCGRRVGEEDATDKHHDEMCGLPYFQLGPPRAAWVAPEGMFTRKGLPSPSGNQRSGTSFSRFHCWSRAPPGPVRQTFRSE</sequence>
<reference evidence="2" key="1">
    <citation type="journal article" date="2022" name="bioRxiv">
        <title>Sequencing and chromosome-scale assembly of the giantPleurodeles waltlgenome.</title>
        <authorList>
            <person name="Brown T."/>
            <person name="Elewa A."/>
            <person name="Iarovenko S."/>
            <person name="Subramanian E."/>
            <person name="Araus A.J."/>
            <person name="Petzold A."/>
            <person name="Susuki M."/>
            <person name="Suzuki K.-i.T."/>
            <person name="Hayashi T."/>
            <person name="Toyoda A."/>
            <person name="Oliveira C."/>
            <person name="Osipova E."/>
            <person name="Leigh N.D."/>
            <person name="Simon A."/>
            <person name="Yun M.H."/>
        </authorList>
    </citation>
    <scope>NUCLEOTIDE SEQUENCE</scope>
    <source>
        <strain evidence="2">20211129_DDA</strain>
        <tissue evidence="2">Liver</tissue>
    </source>
</reference>
<organism evidence="2 3">
    <name type="scientific">Pleurodeles waltl</name>
    <name type="common">Iberian ribbed newt</name>
    <dbReference type="NCBI Taxonomy" id="8319"/>
    <lineage>
        <taxon>Eukaryota</taxon>
        <taxon>Metazoa</taxon>
        <taxon>Chordata</taxon>
        <taxon>Craniata</taxon>
        <taxon>Vertebrata</taxon>
        <taxon>Euteleostomi</taxon>
        <taxon>Amphibia</taxon>
        <taxon>Batrachia</taxon>
        <taxon>Caudata</taxon>
        <taxon>Salamandroidea</taxon>
        <taxon>Salamandridae</taxon>
        <taxon>Pleurodelinae</taxon>
        <taxon>Pleurodeles</taxon>
    </lineage>
</organism>
<dbReference type="Proteomes" id="UP001066276">
    <property type="component" value="Chromosome 6"/>
</dbReference>
<evidence type="ECO:0000256" key="1">
    <source>
        <dbReference type="SAM" id="MobiDB-lite"/>
    </source>
</evidence>
<gene>
    <name evidence="2" type="ORF">NDU88_006014</name>
</gene>
<protein>
    <submittedName>
        <fullName evidence="2">Uncharacterized protein</fullName>
    </submittedName>
</protein>